<dbReference type="GO" id="GO:1990961">
    <property type="term" value="P:xenobiotic detoxification by transmembrane export across the plasma membrane"/>
    <property type="evidence" value="ECO:0007669"/>
    <property type="project" value="InterPro"/>
</dbReference>
<feature type="transmembrane region" description="Helical" evidence="6">
    <location>
        <begin position="287"/>
        <end position="306"/>
    </location>
</feature>
<evidence type="ECO:0000256" key="6">
    <source>
        <dbReference type="RuleBase" id="RU004914"/>
    </source>
</evidence>
<dbReference type="AlphaFoldDB" id="A0A1E5VGF4"/>
<protein>
    <recommendedName>
        <fullName evidence="6">Protein DETOXIFICATION</fullName>
    </recommendedName>
    <alternativeName>
        <fullName evidence="6">Multidrug and toxic compound extrusion protein</fullName>
    </alternativeName>
</protein>
<gene>
    <name evidence="8" type="ORF">BAE44_0014777</name>
</gene>
<keyword evidence="4 6" id="KW-1133">Transmembrane helix</keyword>
<evidence type="ECO:0000256" key="4">
    <source>
        <dbReference type="ARBA" id="ARBA00022989"/>
    </source>
</evidence>
<feature type="transmembrane region" description="Helical" evidence="6">
    <location>
        <begin position="88"/>
        <end position="113"/>
    </location>
</feature>
<comment type="caution">
    <text evidence="6">Lacks conserved residue(s) required for the propagation of feature annotation.</text>
</comment>
<evidence type="ECO:0000256" key="7">
    <source>
        <dbReference type="SAM" id="MobiDB-lite"/>
    </source>
</evidence>
<keyword evidence="9" id="KW-1185">Reference proteome</keyword>
<dbReference type="OrthoDB" id="2126698at2759"/>
<feature type="transmembrane region" description="Helical" evidence="6">
    <location>
        <begin position="359"/>
        <end position="378"/>
    </location>
</feature>
<dbReference type="EMBL" id="LWDX02040314">
    <property type="protein sequence ID" value="OEL24206.1"/>
    <property type="molecule type" value="Genomic_DNA"/>
</dbReference>
<dbReference type="InterPro" id="IPR002528">
    <property type="entry name" value="MATE_fam"/>
</dbReference>
<dbReference type="PANTHER" id="PTHR11206">
    <property type="entry name" value="MULTIDRUG RESISTANCE PROTEIN"/>
    <property type="match status" value="1"/>
</dbReference>
<evidence type="ECO:0000256" key="2">
    <source>
        <dbReference type="ARBA" id="ARBA00010199"/>
    </source>
</evidence>
<proteinExistence type="inferred from homology"/>
<reference evidence="8 9" key="1">
    <citation type="submission" date="2016-09" db="EMBL/GenBank/DDBJ databases">
        <title>The draft genome of Dichanthelium oligosanthes: A C3 panicoid grass species.</title>
        <authorList>
            <person name="Studer A.J."/>
            <person name="Schnable J.C."/>
            <person name="Brutnell T.P."/>
        </authorList>
    </citation>
    <scope>NUCLEOTIDE SEQUENCE [LARGE SCALE GENOMIC DNA]</scope>
    <source>
        <strain evidence="9">cv. Kellogg 1175</strain>
        <tissue evidence="8">Leaf</tissue>
    </source>
</reference>
<evidence type="ECO:0000256" key="1">
    <source>
        <dbReference type="ARBA" id="ARBA00004141"/>
    </source>
</evidence>
<dbReference type="GO" id="GO:0042910">
    <property type="term" value="F:xenobiotic transmembrane transporter activity"/>
    <property type="evidence" value="ECO:0007669"/>
    <property type="project" value="InterPro"/>
</dbReference>
<evidence type="ECO:0000313" key="8">
    <source>
        <dbReference type="EMBL" id="OEL24206.1"/>
    </source>
</evidence>
<comment type="similarity">
    <text evidence="2 6">Belongs to the multi antimicrobial extrusion (MATE) (TC 2.A.66.1) family.</text>
</comment>
<sequence length="579" mass="63547">MDHGGGGGEEEGCRASLLHGEARKKEKWQQAAGTPGCSCSLGRRVCEESKKLWVIVGPAIFTRTSNYSMNVIMQAFAGHLGDLELASVSFACTVLIGFNYGIMLGMASALETLCGQAFGAKKYHMMGVYMQRSWIVLFMCALLLTPMYLFAEDLLLLTGQPPELSAMAGQVSVWSISLHFAFAFLFPLQRFLQWQLKNPVVAVASATALCIHVSITWLSVSWLRLGLAGVAATLSMSWWASTLMLFAYVTCGGCPETWHGFSVEAFSGIWEFLQLSSASGVMLWHNLMFYCNVLACLVKLTIYARAACAWPTSSAPAEGMAPGFSAMVSSTTSLLIGLFFCVLVMCLHDKIALLFTTSAAVLGAVDKLYVLLAFTILLNSVQPVLSWDLGRHDRRNRDPDDTHPGHHNRSLPLGKGGHDREYTHVKVITSAVIIESGIYVYESLLFFLLSVGYYPFQLNSMSWTTEEGLAWAITEMQEHAAELRKLALEFFMTRATVPGNHLNSILLTMEELARAREGVLQCTEVLLEPEADNGGTGITSKDEEVALELERLPSPEPVSLQEHLESLGIDYDSDQSRGV</sequence>
<feature type="transmembrane region" description="Helical" evidence="6">
    <location>
        <begin position="226"/>
        <end position="249"/>
    </location>
</feature>
<comment type="caution">
    <text evidence="8">The sequence shown here is derived from an EMBL/GenBank/DDBJ whole genome shotgun (WGS) entry which is preliminary data.</text>
</comment>
<dbReference type="CDD" id="cd13132">
    <property type="entry name" value="MATE_eukaryotic"/>
    <property type="match status" value="1"/>
</dbReference>
<feature type="transmembrane region" description="Helical" evidence="6">
    <location>
        <begin position="326"/>
        <end position="347"/>
    </location>
</feature>
<feature type="transmembrane region" description="Helical" evidence="6">
    <location>
        <begin position="200"/>
        <end position="220"/>
    </location>
</feature>
<dbReference type="GO" id="GO:0016020">
    <property type="term" value="C:membrane"/>
    <property type="evidence" value="ECO:0007669"/>
    <property type="project" value="UniProtKB-SubCell"/>
</dbReference>
<feature type="transmembrane region" description="Helical" evidence="6">
    <location>
        <begin position="438"/>
        <end position="456"/>
    </location>
</feature>
<feature type="transmembrane region" description="Helical" evidence="6">
    <location>
        <begin position="171"/>
        <end position="188"/>
    </location>
</feature>
<feature type="transmembrane region" description="Helical" evidence="6">
    <location>
        <begin position="134"/>
        <end position="151"/>
    </location>
</feature>
<keyword evidence="3 6" id="KW-0812">Transmembrane</keyword>
<name>A0A1E5VGF4_9POAL</name>
<keyword evidence="5 6" id="KW-0472">Membrane</keyword>
<feature type="region of interest" description="Disordered" evidence="7">
    <location>
        <begin position="396"/>
        <end position="417"/>
    </location>
</feature>
<dbReference type="Proteomes" id="UP000095767">
    <property type="component" value="Unassembled WGS sequence"/>
</dbReference>
<organism evidence="8 9">
    <name type="scientific">Dichanthelium oligosanthes</name>
    <dbReference type="NCBI Taxonomy" id="888268"/>
    <lineage>
        <taxon>Eukaryota</taxon>
        <taxon>Viridiplantae</taxon>
        <taxon>Streptophyta</taxon>
        <taxon>Embryophyta</taxon>
        <taxon>Tracheophyta</taxon>
        <taxon>Spermatophyta</taxon>
        <taxon>Magnoliopsida</taxon>
        <taxon>Liliopsida</taxon>
        <taxon>Poales</taxon>
        <taxon>Poaceae</taxon>
        <taxon>PACMAD clade</taxon>
        <taxon>Panicoideae</taxon>
        <taxon>Panicodae</taxon>
        <taxon>Paniceae</taxon>
        <taxon>Dichantheliinae</taxon>
        <taxon>Dichanthelium</taxon>
    </lineage>
</organism>
<comment type="subcellular location">
    <subcellularLocation>
        <location evidence="1">Membrane</location>
        <topology evidence="1">Multi-pass membrane protein</topology>
    </subcellularLocation>
</comment>
<feature type="region of interest" description="Disordered" evidence="7">
    <location>
        <begin position="552"/>
        <end position="579"/>
    </location>
</feature>
<evidence type="ECO:0000256" key="5">
    <source>
        <dbReference type="ARBA" id="ARBA00023136"/>
    </source>
</evidence>
<dbReference type="InterPro" id="IPR045069">
    <property type="entry name" value="MATE_euk"/>
</dbReference>
<evidence type="ECO:0000313" key="9">
    <source>
        <dbReference type="Proteomes" id="UP000095767"/>
    </source>
</evidence>
<dbReference type="GO" id="GO:0015297">
    <property type="term" value="F:antiporter activity"/>
    <property type="evidence" value="ECO:0007669"/>
    <property type="project" value="InterPro"/>
</dbReference>
<accession>A0A1E5VGF4</accession>
<dbReference type="Pfam" id="PF01554">
    <property type="entry name" value="MatE"/>
    <property type="match status" value="1"/>
</dbReference>
<evidence type="ECO:0000256" key="3">
    <source>
        <dbReference type="ARBA" id="ARBA00022692"/>
    </source>
</evidence>